<name>A0AAV9VVR7_9PEZI</name>
<proteinExistence type="predicted"/>
<keyword evidence="3" id="KW-1185">Reference proteome</keyword>
<feature type="compositionally biased region" description="Polar residues" evidence="1">
    <location>
        <begin position="175"/>
        <end position="184"/>
    </location>
</feature>
<protein>
    <submittedName>
        <fullName evidence="2">Uncharacterized protein</fullName>
    </submittedName>
</protein>
<dbReference type="Proteomes" id="UP001370758">
    <property type="component" value="Unassembled WGS sequence"/>
</dbReference>
<reference evidence="2 3" key="1">
    <citation type="submission" date="2023-08" db="EMBL/GenBank/DDBJ databases">
        <authorList>
            <person name="Palmer J.M."/>
        </authorList>
    </citation>
    <scope>NUCLEOTIDE SEQUENCE [LARGE SCALE GENOMIC DNA]</scope>
    <source>
        <strain evidence="2 3">TWF481</strain>
    </source>
</reference>
<sequence length="529" mass="59428">MKPAVKPDPLVPKSHMAATAQLAALETRPPRIRPALPTLPPLPISKSGKDPLLEAGFLWARYPECHRTAELLYKPLWQSLATFCPEVDWSKLIQWINHYKLRRRSRDYNSYLRAEDIESFIDYMLKYHPVDKLGDVAKTLDANSLEKDLVVYFSKWDAILVKERMKRETARFAQRQPSGSTSSVTTLAPPPQAPTQSGPGDLPSKSPLPTSIRTPPECNSEATSPDNATKKDNGFQLPKRHRLVITKIVEDAVERTTRAMLAIYTTMHGENRSPSPNGYEPDLQEQPTLISANPQQQSPANREEYSRVPSVENMGNKIDTPIMPNVDLNPTKSVYSSPSTETPETDNGSPPNKPLSPQEKEAMKKYLLAHDLLKRQDKAAGQSVDGPYSISLAFRKRVSEAKRAHSAFGFRPRMAAEAVDPIYSPPIWQPKPVSPHTQAKIYSMHQYYVPSDGFGGSFGTDQPAYEAHSPYATFPRSAGVAYPSFPIMNYVWDHAVPIGPDTTPHIAMFANHRREREREDTDTMLRNFF</sequence>
<gene>
    <name evidence="2" type="ORF">TWF481_001914</name>
</gene>
<feature type="region of interest" description="Disordered" evidence="1">
    <location>
        <begin position="170"/>
        <end position="235"/>
    </location>
</feature>
<feature type="compositionally biased region" description="Polar residues" evidence="1">
    <location>
        <begin position="328"/>
        <end position="350"/>
    </location>
</feature>
<evidence type="ECO:0000313" key="2">
    <source>
        <dbReference type="EMBL" id="KAK6496933.1"/>
    </source>
</evidence>
<dbReference type="EMBL" id="JAVHJL010000010">
    <property type="protein sequence ID" value="KAK6496933.1"/>
    <property type="molecule type" value="Genomic_DNA"/>
</dbReference>
<feature type="compositionally biased region" description="Polar residues" evidence="1">
    <location>
        <begin position="291"/>
        <end position="300"/>
    </location>
</feature>
<evidence type="ECO:0000313" key="3">
    <source>
        <dbReference type="Proteomes" id="UP001370758"/>
    </source>
</evidence>
<dbReference type="AlphaFoldDB" id="A0AAV9VVR7"/>
<feature type="region of interest" description="Disordered" evidence="1">
    <location>
        <begin position="291"/>
        <end position="359"/>
    </location>
</feature>
<organism evidence="2 3">
    <name type="scientific">Arthrobotrys musiformis</name>
    <dbReference type="NCBI Taxonomy" id="47236"/>
    <lineage>
        <taxon>Eukaryota</taxon>
        <taxon>Fungi</taxon>
        <taxon>Dikarya</taxon>
        <taxon>Ascomycota</taxon>
        <taxon>Pezizomycotina</taxon>
        <taxon>Orbiliomycetes</taxon>
        <taxon>Orbiliales</taxon>
        <taxon>Orbiliaceae</taxon>
        <taxon>Arthrobotrys</taxon>
    </lineage>
</organism>
<evidence type="ECO:0000256" key="1">
    <source>
        <dbReference type="SAM" id="MobiDB-lite"/>
    </source>
</evidence>
<accession>A0AAV9VVR7</accession>
<comment type="caution">
    <text evidence="2">The sequence shown here is derived from an EMBL/GenBank/DDBJ whole genome shotgun (WGS) entry which is preliminary data.</text>
</comment>